<name>A0A9P9BL76_9PEZI</name>
<keyword evidence="2" id="KW-1185">Reference proteome</keyword>
<reference evidence="1" key="1">
    <citation type="journal article" date="2021" name="Nat. Commun.">
        <title>Genetic determinants of endophytism in the Arabidopsis root mycobiome.</title>
        <authorList>
            <person name="Mesny F."/>
            <person name="Miyauchi S."/>
            <person name="Thiergart T."/>
            <person name="Pickel B."/>
            <person name="Atanasova L."/>
            <person name="Karlsson M."/>
            <person name="Huettel B."/>
            <person name="Barry K.W."/>
            <person name="Haridas S."/>
            <person name="Chen C."/>
            <person name="Bauer D."/>
            <person name="Andreopoulos W."/>
            <person name="Pangilinan J."/>
            <person name="LaButti K."/>
            <person name="Riley R."/>
            <person name="Lipzen A."/>
            <person name="Clum A."/>
            <person name="Drula E."/>
            <person name="Henrissat B."/>
            <person name="Kohler A."/>
            <person name="Grigoriev I.V."/>
            <person name="Martin F.M."/>
            <person name="Hacquard S."/>
        </authorList>
    </citation>
    <scope>NUCLEOTIDE SEQUENCE</scope>
    <source>
        <strain evidence="1">MPI-CAGE-CH-0230</strain>
    </source>
</reference>
<dbReference type="Proteomes" id="UP000756346">
    <property type="component" value="Unassembled WGS sequence"/>
</dbReference>
<protein>
    <submittedName>
        <fullName evidence="1">Uncharacterized protein</fullName>
    </submittedName>
</protein>
<dbReference type="GeneID" id="70192242"/>
<accession>A0A9P9BL76</accession>
<gene>
    <name evidence="1" type="ORF">B0I36DRAFT_434289</name>
</gene>
<evidence type="ECO:0000313" key="1">
    <source>
        <dbReference type="EMBL" id="KAH7024609.1"/>
    </source>
</evidence>
<sequence>MRQCLREPRDWRIVVILIRQPSTVRRAQPGIKQGYHQPAVRKQSADAGSLCTSELEGTSSQLIRRPVPAILTIITMHLFLQILSKAAAEVPRLVQTTILHCIIARFSACNDYPFDQPEVRSKYQQLQTSHSIRLVA</sequence>
<comment type="caution">
    <text evidence="1">The sequence shown here is derived from an EMBL/GenBank/DDBJ whole genome shotgun (WGS) entry which is preliminary data.</text>
</comment>
<proteinExistence type="predicted"/>
<dbReference type="EMBL" id="JAGTJQ010000009">
    <property type="protein sequence ID" value="KAH7024609.1"/>
    <property type="molecule type" value="Genomic_DNA"/>
</dbReference>
<organism evidence="1 2">
    <name type="scientific">Microdochium trichocladiopsis</name>
    <dbReference type="NCBI Taxonomy" id="1682393"/>
    <lineage>
        <taxon>Eukaryota</taxon>
        <taxon>Fungi</taxon>
        <taxon>Dikarya</taxon>
        <taxon>Ascomycota</taxon>
        <taxon>Pezizomycotina</taxon>
        <taxon>Sordariomycetes</taxon>
        <taxon>Xylariomycetidae</taxon>
        <taxon>Xylariales</taxon>
        <taxon>Microdochiaceae</taxon>
        <taxon>Microdochium</taxon>
    </lineage>
</organism>
<dbReference type="AlphaFoldDB" id="A0A9P9BL76"/>
<evidence type="ECO:0000313" key="2">
    <source>
        <dbReference type="Proteomes" id="UP000756346"/>
    </source>
</evidence>
<dbReference type="RefSeq" id="XP_046008157.1">
    <property type="nucleotide sequence ID" value="XM_046162696.1"/>
</dbReference>